<evidence type="ECO:0000256" key="4">
    <source>
        <dbReference type="ARBA" id="ARBA00023015"/>
    </source>
</evidence>
<dbReference type="EMBL" id="SJPG01000001">
    <property type="protein sequence ID" value="TWT59816.1"/>
    <property type="molecule type" value="Genomic_DNA"/>
</dbReference>
<keyword evidence="6 7" id="KW-0804">Transcription</keyword>
<dbReference type="InterPro" id="IPR035642">
    <property type="entry name" value="MraZ_N"/>
</dbReference>
<evidence type="ECO:0000259" key="8">
    <source>
        <dbReference type="PROSITE" id="PS51740"/>
    </source>
</evidence>
<dbReference type="InterPro" id="IPR038619">
    <property type="entry name" value="MraZ_sf"/>
</dbReference>
<dbReference type="Gene3D" id="3.40.1550.20">
    <property type="entry name" value="Transcriptional regulator MraZ domain"/>
    <property type="match status" value="1"/>
</dbReference>
<dbReference type="InterPro" id="IPR035644">
    <property type="entry name" value="MraZ_C"/>
</dbReference>
<dbReference type="OrthoDB" id="269168at2"/>
<keyword evidence="4 7" id="KW-0805">Transcription regulation</keyword>
<comment type="similarity">
    <text evidence="7">Belongs to the MraZ family.</text>
</comment>
<dbReference type="CDD" id="cd16321">
    <property type="entry name" value="MraZ_C"/>
    <property type="match status" value="1"/>
</dbReference>
<dbReference type="InterPro" id="IPR037914">
    <property type="entry name" value="SpoVT-AbrB_sf"/>
</dbReference>
<dbReference type="AlphaFoldDB" id="A0A5C5X9X6"/>
<dbReference type="SUPFAM" id="SSF89447">
    <property type="entry name" value="AbrB/MazE/MraZ-like"/>
    <property type="match status" value="1"/>
</dbReference>
<dbReference type="GO" id="GO:0003700">
    <property type="term" value="F:DNA-binding transcription factor activity"/>
    <property type="evidence" value="ECO:0007669"/>
    <property type="project" value="UniProtKB-UniRule"/>
</dbReference>
<evidence type="ECO:0000256" key="5">
    <source>
        <dbReference type="ARBA" id="ARBA00023125"/>
    </source>
</evidence>
<gene>
    <name evidence="7" type="primary">mraZ</name>
    <name evidence="9" type="ORF">Pan54_05270</name>
</gene>
<keyword evidence="10" id="KW-1185">Reference proteome</keyword>
<keyword evidence="3" id="KW-0677">Repeat</keyword>
<evidence type="ECO:0000313" key="9">
    <source>
        <dbReference type="EMBL" id="TWT59816.1"/>
    </source>
</evidence>
<keyword evidence="5 7" id="KW-0238">DNA-binding</keyword>
<dbReference type="GO" id="GO:0009295">
    <property type="term" value="C:nucleoid"/>
    <property type="evidence" value="ECO:0007669"/>
    <property type="project" value="UniProtKB-SubCell"/>
</dbReference>
<keyword evidence="2 7" id="KW-0963">Cytoplasm</keyword>
<name>A0A5C5X9X6_9PLAN</name>
<accession>A0A5C5X9X6</accession>
<dbReference type="GO" id="GO:0005737">
    <property type="term" value="C:cytoplasm"/>
    <property type="evidence" value="ECO:0007669"/>
    <property type="project" value="UniProtKB-UniRule"/>
</dbReference>
<comment type="subunit">
    <text evidence="7">Forms oligomers.</text>
</comment>
<dbReference type="CDD" id="cd16320">
    <property type="entry name" value="MraZ_N"/>
    <property type="match status" value="1"/>
</dbReference>
<proteinExistence type="inferred from homology"/>
<dbReference type="GO" id="GO:0000976">
    <property type="term" value="F:transcription cis-regulatory region binding"/>
    <property type="evidence" value="ECO:0007669"/>
    <property type="project" value="TreeGrafter"/>
</dbReference>
<dbReference type="InterPro" id="IPR020603">
    <property type="entry name" value="MraZ_dom"/>
</dbReference>
<dbReference type="Pfam" id="PF02381">
    <property type="entry name" value="MraZ"/>
    <property type="match status" value="1"/>
</dbReference>
<evidence type="ECO:0000256" key="2">
    <source>
        <dbReference type="ARBA" id="ARBA00022490"/>
    </source>
</evidence>
<dbReference type="Proteomes" id="UP000316095">
    <property type="component" value="Unassembled WGS sequence"/>
</dbReference>
<comment type="caution">
    <text evidence="9">The sequence shown here is derived from an EMBL/GenBank/DDBJ whole genome shotgun (WGS) entry which is preliminary data.</text>
</comment>
<organism evidence="9 10">
    <name type="scientific">Rubinisphaera italica</name>
    <dbReference type="NCBI Taxonomy" id="2527969"/>
    <lineage>
        <taxon>Bacteria</taxon>
        <taxon>Pseudomonadati</taxon>
        <taxon>Planctomycetota</taxon>
        <taxon>Planctomycetia</taxon>
        <taxon>Planctomycetales</taxon>
        <taxon>Planctomycetaceae</taxon>
        <taxon>Rubinisphaera</taxon>
    </lineage>
</organism>
<feature type="domain" description="SpoVT-AbrB" evidence="8">
    <location>
        <begin position="93"/>
        <end position="138"/>
    </location>
</feature>
<dbReference type="PROSITE" id="PS51740">
    <property type="entry name" value="SPOVT_ABRB"/>
    <property type="match status" value="1"/>
</dbReference>
<comment type="subcellular location">
    <subcellularLocation>
        <location evidence="7">Cytoplasm</location>
        <location evidence="7">Nucleoid</location>
    </subcellularLocation>
</comment>
<evidence type="ECO:0000256" key="6">
    <source>
        <dbReference type="ARBA" id="ARBA00023163"/>
    </source>
</evidence>
<dbReference type="PANTHER" id="PTHR34701">
    <property type="entry name" value="TRANSCRIPTIONAL REGULATOR MRAZ"/>
    <property type="match status" value="1"/>
</dbReference>
<evidence type="ECO:0000256" key="1">
    <source>
        <dbReference type="ARBA" id="ARBA00013860"/>
    </source>
</evidence>
<dbReference type="InterPro" id="IPR003444">
    <property type="entry name" value="MraZ"/>
</dbReference>
<dbReference type="InterPro" id="IPR007159">
    <property type="entry name" value="SpoVT-AbrB_dom"/>
</dbReference>
<dbReference type="PANTHER" id="PTHR34701:SF1">
    <property type="entry name" value="TRANSCRIPTIONAL REGULATOR MRAZ"/>
    <property type="match status" value="1"/>
</dbReference>
<dbReference type="GO" id="GO:2000143">
    <property type="term" value="P:negative regulation of DNA-templated transcription initiation"/>
    <property type="evidence" value="ECO:0007669"/>
    <property type="project" value="TreeGrafter"/>
</dbReference>
<evidence type="ECO:0000256" key="7">
    <source>
        <dbReference type="HAMAP-Rule" id="MF_01008"/>
    </source>
</evidence>
<protein>
    <recommendedName>
        <fullName evidence="1 7">Transcriptional regulator MraZ</fullName>
    </recommendedName>
</protein>
<reference evidence="9 10" key="1">
    <citation type="submission" date="2019-02" db="EMBL/GenBank/DDBJ databases">
        <title>Deep-cultivation of Planctomycetes and their phenomic and genomic characterization uncovers novel biology.</title>
        <authorList>
            <person name="Wiegand S."/>
            <person name="Jogler M."/>
            <person name="Boedeker C."/>
            <person name="Pinto D."/>
            <person name="Vollmers J."/>
            <person name="Rivas-Marin E."/>
            <person name="Kohn T."/>
            <person name="Peeters S.H."/>
            <person name="Heuer A."/>
            <person name="Rast P."/>
            <person name="Oberbeckmann S."/>
            <person name="Bunk B."/>
            <person name="Jeske O."/>
            <person name="Meyerdierks A."/>
            <person name="Storesund J.E."/>
            <person name="Kallscheuer N."/>
            <person name="Luecker S."/>
            <person name="Lage O.M."/>
            <person name="Pohl T."/>
            <person name="Merkel B.J."/>
            <person name="Hornburger P."/>
            <person name="Mueller R.-W."/>
            <person name="Bruemmer F."/>
            <person name="Labrenz M."/>
            <person name="Spormann A.M."/>
            <person name="Op Den Camp H."/>
            <person name="Overmann J."/>
            <person name="Amann R."/>
            <person name="Jetten M.S.M."/>
            <person name="Mascher T."/>
            <person name="Medema M.H."/>
            <person name="Devos D.P."/>
            <person name="Kaster A.-K."/>
            <person name="Ovreas L."/>
            <person name="Rohde M."/>
            <person name="Galperin M.Y."/>
            <person name="Jogler C."/>
        </authorList>
    </citation>
    <scope>NUCLEOTIDE SEQUENCE [LARGE SCALE GENOMIC DNA]</scope>
    <source>
        <strain evidence="9 10">Pan54</strain>
    </source>
</reference>
<sequence>MGDSLIQGECKRTLDDRFRLSLPSEFGSAISDDQGETIVVKERFGCLSLWSASQWQTRMDQGVELIRQKILSGRMEHRWGEVQRLGRLLSTRQVTIKLANRSRLLIPENFREFLGVDANREVQIVGAVVCVEIWNPEAWIETLKLEMPGFNPLFKDLSS</sequence>
<evidence type="ECO:0000256" key="3">
    <source>
        <dbReference type="ARBA" id="ARBA00022737"/>
    </source>
</evidence>
<dbReference type="HAMAP" id="MF_01008">
    <property type="entry name" value="MraZ"/>
    <property type="match status" value="1"/>
</dbReference>
<evidence type="ECO:0000313" key="10">
    <source>
        <dbReference type="Proteomes" id="UP000316095"/>
    </source>
</evidence>